<keyword evidence="3" id="KW-1185">Reference proteome</keyword>
<accession>A0ABM7IKV9</accession>
<proteinExistence type="predicted"/>
<dbReference type="InterPro" id="IPR001387">
    <property type="entry name" value="Cro/C1-type_HTH"/>
</dbReference>
<dbReference type="Proteomes" id="UP000465609">
    <property type="component" value="Chromosome"/>
</dbReference>
<dbReference type="Gene3D" id="1.10.260.40">
    <property type="entry name" value="lambda repressor-like DNA-binding domains"/>
    <property type="match status" value="1"/>
</dbReference>
<feature type="domain" description="HTH cro/C1-type" evidence="1">
    <location>
        <begin position="84"/>
        <end position="124"/>
    </location>
</feature>
<dbReference type="InterPro" id="IPR010982">
    <property type="entry name" value="Lambda_DNA-bd_dom_sf"/>
</dbReference>
<protein>
    <recommendedName>
        <fullName evidence="1">HTH cro/C1-type domain-containing protein</fullName>
    </recommendedName>
</protein>
<dbReference type="CDD" id="cd00093">
    <property type="entry name" value="HTH_XRE"/>
    <property type="match status" value="1"/>
</dbReference>
<reference evidence="2 3" key="1">
    <citation type="journal article" date="2019" name="Emerg. Microbes Infect.">
        <title>Comprehensive subspecies identification of 175 nontuberculous mycobacteria species based on 7547 genomic profiles.</title>
        <authorList>
            <person name="Matsumoto Y."/>
            <person name="Kinjo T."/>
            <person name="Motooka D."/>
            <person name="Nabeya D."/>
            <person name="Jung N."/>
            <person name="Uechi K."/>
            <person name="Horii T."/>
            <person name="Iida T."/>
            <person name="Fujita J."/>
            <person name="Nakamura S."/>
        </authorList>
    </citation>
    <scope>NUCLEOTIDE SEQUENCE [LARGE SCALE GENOMIC DNA]</scope>
    <source>
        <strain evidence="2 3">JCM 15296</strain>
    </source>
</reference>
<sequence>MIGLDWLADVVPEAMADIRNSGGDTQASDHTDQVRGTYRMRRRRATGPIEPGSVAARLNRLFDTVRPPGRGPLRNFEVINALRARGIEMSAPYLSQLRAGSRSHPRLDTLRPLADFFGVSVAYFTDSSSAYTRYLEAELCWLEMAHDPQVRQITTALLSLPPDVREDILKSAESGHSAAE</sequence>
<dbReference type="EMBL" id="AP022577">
    <property type="protein sequence ID" value="BBX87434.1"/>
    <property type="molecule type" value="Genomic_DNA"/>
</dbReference>
<dbReference type="PROSITE" id="PS50943">
    <property type="entry name" value="HTH_CROC1"/>
    <property type="match status" value="1"/>
</dbReference>
<name>A0ABM7IKV9_9MYCO</name>
<evidence type="ECO:0000259" key="1">
    <source>
        <dbReference type="PROSITE" id="PS50943"/>
    </source>
</evidence>
<evidence type="ECO:0000313" key="2">
    <source>
        <dbReference type="EMBL" id="BBX87434.1"/>
    </source>
</evidence>
<dbReference type="SUPFAM" id="SSF47413">
    <property type="entry name" value="lambda repressor-like DNA-binding domains"/>
    <property type="match status" value="1"/>
</dbReference>
<organism evidence="2 3">
    <name type="scientific">Mycolicibacterium aubagnense</name>
    <dbReference type="NCBI Taxonomy" id="319707"/>
    <lineage>
        <taxon>Bacteria</taxon>
        <taxon>Bacillati</taxon>
        <taxon>Actinomycetota</taxon>
        <taxon>Actinomycetes</taxon>
        <taxon>Mycobacteriales</taxon>
        <taxon>Mycobacteriaceae</taxon>
        <taxon>Mycolicibacterium</taxon>
    </lineage>
</organism>
<gene>
    <name evidence="2" type="ORF">MAUB_53070</name>
</gene>
<evidence type="ECO:0000313" key="3">
    <source>
        <dbReference type="Proteomes" id="UP000465609"/>
    </source>
</evidence>